<comment type="caution">
    <text evidence="1">The sequence shown here is derived from an EMBL/GenBank/DDBJ whole genome shotgun (WGS) entry which is preliminary data.</text>
</comment>
<dbReference type="AlphaFoldDB" id="A0A1X0D5P9"/>
<dbReference type="OrthoDB" id="3692970at2"/>
<dbReference type="STRING" id="444597.BST26_15460"/>
<dbReference type="Proteomes" id="UP000192801">
    <property type="component" value="Unassembled WGS sequence"/>
</dbReference>
<keyword evidence="2" id="KW-1185">Reference proteome</keyword>
<reference evidence="1 2" key="1">
    <citation type="submission" date="2016-12" db="EMBL/GenBank/DDBJ databases">
        <title>The new phylogeny of genus Mycobacterium.</title>
        <authorList>
            <person name="Tortoli E."/>
            <person name="Trovato A."/>
            <person name="Cirillo D.M."/>
        </authorList>
    </citation>
    <scope>NUCLEOTIDE SEQUENCE [LARGE SCALE GENOMIC DNA]</scope>
    <source>
        <strain evidence="1 2">DSM 45130</strain>
    </source>
</reference>
<gene>
    <name evidence="1" type="ORF">BST26_15460</name>
</gene>
<accession>A0A1X0D5P9</accession>
<dbReference type="RefSeq" id="WP_083032152.1">
    <property type="nucleotide sequence ID" value="NZ_AP022618.1"/>
</dbReference>
<evidence type="ECO:0000313" key="1">
    <source>
        <dbReference type="EMBL" id="ORA67703.1"/>
    </source>
</evidence>
<organism evidence="1 2">
    <name type="scientific">Mycolicibacterium insubricum</name>
    <dbReference type="NCBI Taxonomy" id="444597"/>
    <lineage>
        <taxon>Bacteria</taxon>
        <taxon>Bacillati</taxon>
        <taxon>Actinomycetota</taxon>
        <taxon>Actinomycetes</taxon>
        <taxon>Mycobacteriales</taxon>
        <taxon>Mycobacteriaceae</taxon>
        <taxon>Mycolicibacterium</taxon>
    </lineage>
</organism>
<protein>
    <submittedName>
        <fullName evidence="1">Antitoxin</fullName>
    </submittedName>
</protein>
<sequence>MKLSVSLSDDDVSTLDAYVARIGLPSRSAGVQRAIQMLRHPDLEKDYAEAWGEWDAGEDSESWDNVIGDGLADAPR</sequence>
<name>A0A1X0D5P9_9MYCO</name>
<proteinExistence type="predicted"/>
<dbReference type="EMBL" id="MVHS01000041">
    <property type="protein sequence ID" value="ORA67703.1"/>
    <property type="molecule type" value="Genomic_DNA"/>
</dbReference>
<evidence type="ECO:0000313" key="2">
    <source>
        <dbReference type="Proteomes" id="UP000192801"/>
    </source>
</evidence>